<comment type="similarity">
    <text evidence="2">Belongs to the UPF0494 family.</text>
</comment>
<keyword evidence="4 6" id="KW-1133">Transmembrane helix</keyword>
<gene>
    <name evidence="7" type="ORF">SPOG_01796</name>
</gene>
<accession>S9VXZ4</accession>
<keyword evidence="8" id="KW-1185">Reference proteome</keyword>
<name>S9VXZ4_SCHCR</name>
<dbReference type="EMBL" id="KE546989">
    <property type="protein sequence ID" value="EPY52473.1"/>
    <property type="molecule type" value="Genomic_DNA"/>
</dbReference>
<dbReference type="RefSeq" id="XP_013022354.1">
    <property type="nucleotide sequence ID" value="XM_013166900.1"/>
</dbReference>
<sequence length="250" mass="28388">MSEKELKLDSSDPPAYNHANVYNVDLEKGLPLNTPKDKNNPSNSTFVKAKHNKKTIIVESDDFNGFFTDFRKNIDHYFPENVVVKSKWMFFSLILVLSLLCTLAISHRFELFSFLKQVYMENGCSWALLGPSGIFLVTWAIFFASFCALIWPFILTVRIAAIVVIFIVVGLAWYVSTGFKGLAWFVGAIFWGIHNILVFGLGMEFERSAENTGSPTLPKYQQRDHALAPPLTTTNEEIELQRNPTTQIYS</sequence>
<proteinExistence type="inferred from homology"/>
<protein>
    <submittedName>
        <fullName evidence="7">Uncharacterized protein</fullName>
    </submittedName>
</protein>
<dbReference type="HOGENOM" id="CLU_098039_0_0_1"/>
<reference evidence="7 8" key="1">
    <citation type="journal article" date="2011" name="Science">
        <title>Comparative functional genomics of the fission yeasts.</title>
        <authorList>
            <person name="Rhind N."/>
            <person name="Chen Z."/>
            <person name="Yassour M."/>
            <person name="Thompson D.A."/>
            <person name="Haas B.J."/>
            <person name="Habib N."/>
            <person name="Wapinski I."/>
            <person name="Roy S."/>
            <person name="Lin M.F."/>
            <person name="Heiman D.I."/>
            <person name="Young S.K."/>
            <person name="Furuya K."/>
            <person name="Guo Y."/>
            <person name="Pidoux A."/>
            <person name="Chen H.M."/>
            <person name="Robbertse B."/>
            <person name="Goldberg J.M."/>
            <person name="Aoki K."/>
            <person name="Bayne E.H."/>
            <person name="Berlin A.M."/>
            <person name="Desjardins C.A."/>
            <person name="Dobbs E."/>
            <person name="Dukaj L."/>
            <person name="Fan L."/>
            <person name="FitzGerald M.G."/>
            <person name="French C."/>
            <person name="Gujja S."/>
            <person name="Hansen K."/>
            <person name="Keifenheim D."/>
            <person name="Levin J.Z."/>
            <person name="Mosher R.A."/>
            <person name="Mueller C.A."/>
            <person name="Pfiffner J."/>
            <person name="Priest M."/>
            <person name="Russ C."/>
            <person name="Smialowska A."/>
            <person name="Swoboda P."/>
            <person name="Sykes S.M."/>
            <person name="Vaughn M."/>
            <person name="Vengrova S."/>
            <person name="Yoder R."/>
            <person name="Zeng Q."/>
            <person name="Allshire R."/>
            <person name="Baulcombe D."/>
            <person name="Birren B.W."/>
            <person name="Brown W."/>
            <person name="Ekwall K."/>
            <person name="Kellis M."/>
            <person name="Leatherwood J."/>
            <person name="Levin H."/>
            <person name="Margalit H."/>
            <person name="Martienssen R."/>
            <person name="Nieduszynski C.A."/>
            <person name="Spatafora J.W."/>
            <person name="Friedman N."/>
            <person name="Dalgaard J.Z."/>
            <person name="Baumann P."/>
            <person name="Niki H."/>
            <person name="Regev A."/>
            <person name="Nusbaum C."/>
        </authorList>
    </citation>
    <scope>NUCLEOTIDE SEQUENCE [LARGE SCALE GENOMIC DNA]</scope>
    <source>
        <strain evidence="8">OY26 / ATCC MYA-4695 / CBS 11777 / NBRC 106824 / NRRL Y48691</strain>
    </source>
</reference>
<evidence type="ECO:0000313" key="7">
    <source>
        <dbReference type="EMBL" id="EPY52473.1"/>
    </source>
</evidence>
<evidence type="ECO:0000256" key="4">
    <source>
        <dbReference type="ARBA" id="ARBA00022989"/>
    </source>
</evidence>
<feature type="transmembrane region" description="Helical" evidence="6">
    <location>
        <begin position="88"/>
        <end position="106"/>
    </location>
</feature>
<keyword evidence="3 6" id="KW-0812">Transmembrane</keyword>
<evidence type="ECO:0000256" key="3">
    <source>
        <dbReference type="ARBA" id="ARBA00022692"/>
    </source>
</evidence>
<evidence type="ECO:0000256" key="1">
    <source>
        <dbReference type="ARBA" id="ARBA00004141"/>
    </source>
</evidence>
<dbReference type="Proteomes" id="UP000015464">
    <property type="component" value="Unassembled WGS sequence"/>
</dbReference>
<dbReference type="GO" id="GO:0016020">
    <property type="term" value="C:membrane"/>
    <property type="evidence" value="ECO:0007669"/>
    <property type="project" value="UniProtKB-SubCell"/>
</dbReference>
<evidence type="ECO:0000256" key="6">
    <source>
        <dbReference type="SAM" id="Phobius"/>
    </source>
</evidence>
<dbReference type="Pfam" id="PF06198">
    <property type="entry name" value="DUF999"/>
    <property type="match status" value="1"/>
</dbReference>
<dbReference type="GeneID" id="25036122"/>
<feature type="transmembrane region" description="Helical" evidence="6">
    <location>
        <begin position="182"/>
        <end position="201"/>
    </location>
</feature>
<organism evidence="7 8">
    <name type="scientific">Schizosaccharomyces cryophilus (strain OY26 / ATCC MYA-4695 / CBS 11777 / NBRC 106824 / NRRL Y48691)</name>
    <name type="common">Fission yeast</name>
    <dbReference type="NCBI Taxonomy" id="653667"/>
    <lineage>
        <taxon>Eukaryota</taxon>
        <taxon>Fungi</taxon>
        <taxon>Dikarya</taxon>
        <taxon>Ascomycota</taxon>
        <taxon>Taphrinomycotina</taxon>
        <taxon>Schizosaccharomycetes</taxon>
        <taxon>Schizosaccharomycetales</taxon>
        <taxon>Schizosaccharomycetaceae</taxon>
        <taxon>Schizosaccharomyces</taxon>
    </lineage>
</organism>
<dbReference type="AlphaFoldDB" id="S9VXZ4"/>
<dbReference type="InterPro" id="IPR009340">
    <property type="entry name" value="DUF999"/>
</dbReference>
<comment type="subcellular location">
    <subcellularLocation>
        <location evidence="1">Membrane</location>
        <topology evidence="1">Multi-pass membrane protein</topology>
    </subcellularLocation>
</comment>
<feature type="transmembrane region" description="Helical" evidence="6">
    <location>
        <begin position="157"/>
        <end position="176"/>
    </location>
</feature>
<evidence type="ECO:0000256" key="5">
    <source>
        <dbReference type="ARBA" id="ARBA00023136"/>
    </source>
</evidence>
<evidence type="ECO:0000313" key="8">
    <source>
        <dbReference type="Proteomes" id="UP000015464"/>
    </source>
</evidence>
<evidence type="ECO:0000256" key="2">
    <source>
        <dbReference type="ARBA" id="ARBA00006977"/>
    </source>
</evidence>
<feature type="transmembrane region" description="Helical" evidence="6">
    <location>
        <begin position="126"/>
        <end position="150"/>
    </location>
</feature>
<keyword evidence="5 6" id="KW-0472">Membrane</keyword>